<evidence type="ECO:0000313" key="1">
    <source>
        <dbReference type="EMBL" id="ABW27878.1"/>
    </source>
</evidence>
<dbReference type="HOGENOM" id="CLU_3131072_0_0_3"/>
<dbReference type="AlphaFoldDB" id="B0CAE3"/>
<name>B0CAE3_ACAM1</name>
<dbReference type="KEGG" id="amr:AM1_2879"/>
<keyword evidence="2" id="KW-1185">Reference proteome</keyword>
<protein>
    <submittedName>
        <fullName evidence="1">Uncharacterized protein</fullName>
    </submittedName>
</protein>
<sequence>MTAQSPAVRPGDYIEIASPDGPLKFQVDEIEYYSDPADMWMAQLYPLTA</sequence>
<proteinExistence type="predicted"/>
<dbReference type="EMBL" id="CP000828">
    <property type="protein sequence ID" value="ABW27878.1"/>
    <property type="molecule type" value="Genomic_DNA"/>
</dbReference>
<accession>B0CAE3</accession>
<reference evidence="1 2" key="1">
    <citation type="journal article" date="2008" name="Proc. Natl. Acad. Sci. U.S.A.">
        <title>Niche adaptation and genome expansion in the chlorophyll d-producing cyanobacterium Acaryochloris marina.</title>
        <authorList>
            <person name="Swingley W.D."/>
            <person name="Chen M."/>
            <person name="Cheung P.C."/>
            <person name="Conrad A.L."/>
            <person name="Dejesa L.C."/>
            <person name="Hao J."/>
            <person name="Honchak B.M."/>
            <person name="Karbach L.E."/>
            <person name="Kurdoglu A."/>
            <person name="Lahiri S."/>
            <person name="Mastrian S.D."/>
            <person name="Miyashita H."/>
            <person name="Page L."/>
            <person name="Ramakrishna P."/>
            <person name="Satoh S."/>
            <person name="Sattley W.M."/>
            <person name="Shimada Y."/>
            <person name="Taylor H.L."/>
            <person name="Tomo T."/>
            <person name="Tsuchiya T."/>
            <person name="Wang Z.T."/>
            <person name="Raymond J."/>
            <person name="Mimuro M."/>
            <person name="Blankenship R.E."/>
            <person name="Touchman J.W."/>
        </authorList>
    </citation>
    <scope>NUCLEOTIDE SEQUENCE [LARGE SCALE GENOMIC DNA]</scope>
    <source>
        <strain evidence="2">MBIC 11017</strain>
    </source>
</reference>
<organism evidence="1 2">
    <name type="scientific">Acaryochloris marina (strain MBIC 11017)</name>
    <dbReference type="NCBI Taxonomy" id="329726"/>
    <lineage>
        <taxon>Bacteria</taxon>
        <taxon>Bacillati</taxon>
        <taxon>Cyanobacteriota</taxon>
        <taxon>Cyanophyceae</taxon>
        <taxon>Acaryochloridales</taxon>
        <taxon>Acaryochloridaceae</taxon>
        <taxon>Acaryochloris</taxon>
    </lineage>
</organism>
<gene>
    <name evidence="1" type="ordered locus">AM1_2879</name>
</gene>
<evidence type="ECO:0000313" key="2">
    <source>
        <dbReference type="Proteomes" id="UP000000268"/>
    </source>
</evidence>
<dbReference type="Proteomes" id="UP000000268">
    <property type="component" value="Chromosome"/>
</dbReference>